<feature type="transmembrane region" description="Helical" evidence="1">
    <location>
        <begin position="13"/>
        <end position="33"/>
    </location>
</feature>
<protein>
    <submittedName>
        <fullName evidence="2">Uncharacterized protein</fullName>
    </submittedName>
</protein>
<gene>
    <name evidence="2" type="ORF">GCM10008018_18350</name>
</gene>
<reference evidence="3" key="1">
    <citation type="journal article" date="2019" name="Int. J. Syst. Evol. Microbiol.">
        <title>The Global Catalogue of Microorganisms (GCM) 10K type strain sequencing project: providing services to taxonomists for standard genome sequencing and annotation.</title>
        <authorList>
            <consortium name="The Broad Institute Genomics Platform"/>
            <consortium name="The Broad Institute Genome Sequencing Center for Infectious Disease"/>
            <person name="Wu L."/>
            <person name="Ma J."/>
        </authorList>
    </citation>
    <scope>NUCLEOTIDE SEQUENCE [LARGE SCALE GENOMIC DNA]</scope>
    <source>
        <strain evidence="3">CGMCC 1.15043</strain>
    </source>
</reference>
<keyword evidence="1" id="KW-0472">Membrane</keyword>
<evidence type="ECO:0000256" key="1">
    <source>
        <dbReference type="SAM" id="Phobius"/>
    </source>
</evidence>
<sequence>MIVPKNAPKAVEIGVFLPVIGYSVIYITCVGVFSRMALMEITYPIVELATEVYIPGEFFERLCMFPKNISDFSKMGPVISYFVAKLRGVKSDVS</sequence>
<organism evidence="2 3">
    <name type="scientific">Paenibacillus marchantiophytorum</name>
    <dbReference type="NCBI Taxonomy" id="1619310"/>
    <lineage>
        <taxon>Bacteria</taxon>
        <taxon>Bacillati</taxon>
        <taxon>Bacillota</taxon>
        <taxon>Bacilli</taxon>
        <taxon>Bacillales</taxon>
        <taxon>Paenibacillaceae</taxon>
        <taxon>Paenibacillus</taxon>
    </lineage>
</organism>
<evidence type="ECO:0000313" key="3">
    <source>
        <dbReference type="Proteomes" id="UP000615455"/>
    </source>
</evidence>
<keyword evidence="1" id="KW-0812">Transmembrane</keyword>
<keyword evidence="3" id="KW-1185">Reference proteome</keyword>
<accession>A0ABQ2BSL2</accession>
<name>A0ABQ2BSL2_9BACL</name>
<proteinExistence type="predicted"/>
<dbReference type="EMBL" id="BMHE01000006">
    <property type="protein sequence ID" value="GGI46689.1"/>
    <property type="molecule type" value="Genomic_DNA"/>
</dbReference>
<evidence type="ECO:0000313" key="2">
    <source>
        <dbReference type="EMBL" id="GGI46689.1"/>
    </source>
</evidence>
<keyword evidence="1" id="KW-1133">Transmembrane helix</keyword>
<dbReference type="Pfam" id="PF03845">
    <property type="entry name" value="Spore_permease"/>
    <property type="match status" value="1"/>
</dbReference>
<dbReference type="Proteomes" id="UP000615455">
    <property type="component" value="Unassembled WGS sequence"/>
</dbReference>
<dbReference type="InterPro" id="IPR004761">
    <property type="entry name" value="Spore_GerAB"/>
</dbReference>
<comment type="caution">
    <text evidence="2">The sequence shown here is derived from an EMBL/GenBank/DDBJ whole genome shotgun (WGS) entry which is preliminary data.</text>
</comment>